<dbReference type="GO" id="GO:0070509">
    <property type="term" value="P:calcium ion import"/>
    <property type="evidence" value="ECO:0007669"/>
    <property type="project" value="TreeGrafter"/>
</dbReference>
<feature type="compositionally biased region" description="Low complexity" evidence="16">
    <location>
        <begin position="645"/>
        <end position="664"/>
    </location>
</feature>
<dbReference type="EnsemblMetazoa" id="XM_022788428">
    <property type="protein sequence ID" value="XP_022644163"/>
    <property type="gene ID" value="LOC111243209"/>
</dbReference>
<evidence type="ECO:0000256" key="6">
    <source>
        <dbReference type="ARBA" id="ARBA00022737"/>
    </source>
</evidence>
<feature type="transmembrane region" description="Helical" evidence="17">
    <location>
        <begin position="2761"/>
        <end position="2783"/>
    </location>
</feature>
<keyword evidence="18" id="KW-0732">Signal</keyword>
<feature type="region of interest" description="Disordered" evidence="16">
    <location>
        <begin position="3082"/>
        <end position="3121"/>
    </location>
</feature>
<feature type="compositionally biased region" description="Polar residues" evidence="16">
    <location>
        <begin position="2086"/>
        <end position="2097"/>
    </location>
</feature>
<feature type="domain" description="Ion transport" evidence="19">
    <location>
        <begin position="1539"/>
        <end position="1784"/>
    </location>
</feature>
<feature type="compositionally biased region" description="Low complexity" evidence="16">
    <location>
        <begin position="459"/>
        <end position="470"/>
    </location>
</feature>
<feature type="region of interest" description="Disordered" evidence="16">
    <location>
        <begin position="762"/>
        <end position="783"/>
    </location>
</feature>
<evidence type="ECO:0000256" key="13">
    <source>
        <dbReference type="ARBA" id="ARBA00023303"/>
    </source>
</evidence>
<dbReference type="InterPro" id="IPR027359">
    <property type="entry name" value="Volt_channel_dom_sf"/>
</dbReference>
<keyword evidence="10" id="KW-0406">Ion transport</keyword>
<protein>
    <recommendedName>
        <fullName evidence="19">Ion transport domain-containing protein</fullName>
    </recommendedName>
</protein>
<keyword evidence="21" id="KW-1185">Reference proteome</keyword>
<feature type="domain" description="Ion transport" evidence="19">
    <location>
        <begin position="2537"/>
        <end position="2793"/>
    </location>
</feature>
<keyword evidence="8" id="KW-0851">Voltage-gated channel</keyword>
<dbReference type="CTD" id="31550"/>
<feature type="region of interest" description="Disordered" evidence="16">
    <location>
        <begin position="2948"/>
        <end position="3003"/>
    </location>
</feature>
<dbReference type="RefSeq" id="XP_022644163.1">
    <property type="nucleotide sequence ID" value="XM_022788428.1"/>
</dbReference>
<keyword evidence="9 17" id="KW-1133">Transmembrane helix</keyword>
<dbReference type="KEGG" id="vde:111243209"/>
<keyword evidence="6" id="KW-0677">Repeat</keyword>
<evidence type="ECO:0000256" key="12">
    <source>
        <dbReference type="ARBA" id="ARBA00023180"/>
    </source>
</evidence>
<keyword evidence="3" id="KW-0109">Calcium transport</keyword>
<feature type="region of interest" description="Disordered" evidence="16">
    <location>
        <begin position="2071"/>
        <end position="2097"/>
    </location>
</feature>
<feature type="transmembrane region" description="Helical" evidence="17">
    <location>
        <begin position="281"/>
        <end position="300"/>
    </location>
</feature>
<feature type="transmembrane region" description="Helical" evidence="17">
    <location>
        <begin position="2359"/>
        <end position="2378"/>
    </location>
</feature>
<feature type="compositionally biased region" description="Basic and acidic residues" evidence="16">
    <location>
        <begin position="2957"/>
        <end position="2968"/>
    </location>
</feature>
<feature type="region of interest" description="Disordered" evidence="16">
    <location>
        <begin position="2860"/>
        <end position="2888"/>
    </location>
</feature>
<name>A0A7M7J0E7_VARDE</name>
<evidence type="ECO:0000256" key="9">
    <source>
        <dbReference type="ARBA" id="ARBA00022989"/>
    </source>
</evidence>
<feature type="domain" description="Ion transport" evidence="19">
    <location>
        <begin position="3"/>
        <end position="352"/>
    </location>
</feature>
<evidence type="ECO:0000256" key="5">
    <source>
        <dbReference type="ARBA" id="ARBA00022692"/>
    </source>
</evidence>
<dbReference type="Gene3D" id="1.20.120.350">
    <property type="entry name" value="Voltage-gated potassium channels. Chain C"/>
    <property type="match status" value="4"/>
</dbReference>
<feature type="transmembrane region" description="Helical" evidence="17">
    <location>
        <begin position="2572"/>
        <end position="2590"/>
    </location>
</feature>
<organism evidence="20 21">
    <name type="scientific">Varroa destructor</name>
    <name type="common">Honeybee mite</name>
    <dbReference type="NCBI Taxonomy" id="109461"/>
    <lineage>
        <taxon>Eukaryota</taxon>
        <taxon>Metazoa</taxon>
        <taxon>Ecdysozoa</taxon>
        <taxon>Arthropoda</taxon>
        <taxon>Chelicerata</taxon>
        <taxon>Arachnida</taxon>
        <taxon>Acari</taxon>
        <taxon>Parasitiformes</taxon>
        <taxon>Mesostigmata</taxon>
        <taxon>Gamasina</taxon>
        <taxon>Dermanyssoidea</taxon>
        <taxon>Varroidae</taxon>
        <taxon>Varroa</taxon>
    </lineage>
</organism>
<reference evidence="20" key="1">
    <citation type="submission" date="2021-01" db="UniProtKB">
        <authorList>
            <consortium name="EnsemblMetazoa"/>
        </authorList>
    </citation>
    <scope>IDENTIFICATION</scope>
</reference>
<feature type="transmembrane region" description="Helical" evidence="17">
    <location>
        <begin position="45"/>
        <end position="65"/>
    </location>
</feature>
<evidence type="ECO:0000256" key="3">
    <source>
        <dbReference type="ARBA" id="ARBA00022568"/>
    </source>
</evidence>
<keyword evidence="15" id="KW-0175">Coiled coil</keyword>
<dbReference type="SUPFAM" id="SSF81324">
    <property type="entry name" value="Voltage-gated potassium channels"/>
    <property type="match status" value="4"/>
</dbReference>
<evidence type="ECO:0000256" key="8">
    <source>
        <dbReference type="ARBA" id="ARBA00022882"/>
    </source>
</evidence>
<dbReference type="GO" id="GO:0001518">
    <property type="term" value="C:voltage-gated sodium channel complex"/>
    <property type="evidence" value="ECO:0007669"/>
    <property type="project" value="TreeGrafter"/>
</dbReference>
<keyword evidence="11 17" id="KW-0472">Membrane</keyword>
<proteinExistence type="predicted"/>
<dbReference type="FunFam" id="1.10.287.70:FF:000018">
    <property type="entry name" value="Voltage-dependent T-type calcium channel subunit alpha"/>
    <property type="match status" value="1"/>
</dbReference>
<dbReference type="FunFam" id="1.20.120.350:FF:000119">
    <property type="entry name" value="Calcium channel, voltage-dependent, T type, alpha 1H subunit a"/>
    <property type="match status" value="1"/>
</dbReference>
<feature type="compositionally biased region" description="Polar residues" evidence="16">
    <location>
        <begin position="3094"/>
        <end position="3103"/>
    </location>
</feature>
<feature type="domain" description="Ion transport" evidence="19">
    <location>
        <begin position="2220"/>
        <end position="2492"/>
    </location>
</feature>
<evidence type="ECO:0000256" key="1">
    <source>
        <dbReference type="ARBA" id="ARBA00004141"/>
    </source>
</evidence>
<evidence type="ECO:0000256" key="4">
    <source>
        <dbReference type="ARBA" id="ARBA00022673"/>
    </source>
</evidence>
<keyword evidence="7" id="KW-0106">Calcium</keyword>
<feature type="coiled-coil region" evidence="15">
    <location>
        <begin position="2787"/>
        <end position="2825"/>
    </location>
</feature>
<dbReference type="GO" id="GO:0086010">
    <property type="term" value="P:membrane depolarization during action potential"/>
    <property type="evidence" value="ECO:0007669"/>
    <property type="project" value="TreeGrafter"/>
</dbReference>
<keyword evidence="13" id="KW-0407">Ion channel</keyword>
<evidence type="ECO:0000256" key="16">
    <source>
        <dbReference type="SAM" id="MobiDB-lite"/>
    </source>
</evidence>
<evidence type="ECO:0000256" key="10">
    <source>
        <dbReference type="ARBA" id="ARBA00023065"/>
    </source>
</evidence>
<dbReference type="InParanoid" id="A0A7M7J0E7"/>
<dbReference type="FunFam" id="1.20.120.350:FF:000009">
    <property type="entry name" value="Voltage-dependent T-type calcium channel subunit alpha"/>
    <property type="match status" value="1"/>
</dbReference>
<keyword evidence="5 17" id="KW-0812">Transmembrane</keyword>
<feature type="transmembrane region" description="Helical" evidence="17">
    <location>
        <begin position="80"/>
        <end position="101"/>
    </location>
</feature>
<feature type="region of interest" description="Disordered" evidence="16">
    <location>
        <begin position="645"/>
        <end position="666"/>
    </location>
</feature>
<feature type="transmembrane region" description="Helical" evidence="17">
    <location>
        <begin position="2672"/>
        <end position="2691"/>
    </location>
</feature>
<dbReference type="FunCoup" id="A0A7M7J0E7">
    <property type="interactions" value="143"/>
</dbReference>
<feature type="compositionally biased region" description="Low complexity" evidence="16">
    <location>
        <begin position="2860"/>
        <end position="2871"/>
    </location>
</feature>
<sequence>MNTWFERASMLVILLNCVTLGMYQPCADELCVNTRCQILQLFDHLIFAFFAIEMVVRILAMGFIGGRNSYLSETWNRLDFFIVVAGAVEYCLDVGNMNLSAIRTIRVLRPLRAINRIPSMRILVMLLLDTLPMLGNVLMLCFFVFFIFGIVGVQLWAGLLRQRCYLPTTFPLNEEQLYDKFKVKNYYTLGQSEHDKDYICSTENNNGIHRCDLLPQRIYEDVVCTRPFENNLTVIDHYVNRPEGKSPDHSPPRSLNDSWCINWNQYYTNCSAGERNPFQGAISFDNIGLAWVAIFLVISLEGWSDIMYYVQDAHSFWDWIYFVLLIVIGSFFMINLCLVVIATQFSETKKREMERMRQERQRAGSSSTISMSESADCYTQIIKYLTHLARRAKRITKRWYRRRRRQRKIKKRRKENELKDIIEETELEDQSHRPDKHGHRCHLETRLKTQQLTVVATSATSATYETSTPTRKGSTGVRDQMPCPCLEQLGPTIRAVSYSGDPDDYCQTPYHLDSFDHLEHFQHILPRKCTCICLPSCSTCSIVLHSGDCHSTYNDNSNSFLPLAQQFPLSQQQQQARSQPETVTKNGSTPILCALNTNSASAAGAHITTAPAGAVGAYGADVVPSISATVDTQQRYLGHNECQKNANYNNERNNNNKNSPVNSNYSRDGHSQFVVDIWASSTRGASGSNVVGIVTKTLVSSLTPSSIANALQRQQHDSEGDQSNVYVVHDAVELEPRAADFDLALLDRFSSANVSHASGTNTYTGKSLLLLPPPTPNMPESTRTTKTILPLPLPPPEQAPSIVLQSTARAITLTPGKPTITPTTQPNDRVGEGHLLASGGELSMGSRNSTDIQCQTVVTKERDTVSKLADAIQPAVLPAAQDPLLSSYHTNAVIELVTQTTIGQQKSSLASSSKNISVTNDRGAANTPLSYKGNHSTITGINGNITFGINSAAEASSVSCQPEARTTVLVSKSTCSTNINNTNGSSHAATVVSIVSSCQPANISSRLPSAATARLTQAIATGKSDPADKRITQTSRPLEGEQAAITSITNTNTTSQPLQTNTATTISATTAPANPLSISVSVSSSPTILLRSPAATTTTSTTGSNGTNSAFSSLQQTAVNSTTTSAAAASVHCPTTSYFIDDTDGYSNLTVPSVMSTATGQLPQQHLPPPPVWSTKNDITQISAGSQQPQQLQQQQQKPSSVKVITNKDGRAGLVIDRKARPETTPSHQVVVESSGGYLVNSTAIRSLHPQHNVSLPHHNLPSTICSSSTSALVPTCSSFSSYSSPSSATTATRSIIICTSPAPRLPRVHQSPAISGDFSAQRTTIDSMDQQQRGSRNGQQSQSLFPMVSCSEHSINVSNFPYVSSDCHSLPASAHRSDVALESKQASGIVALHETSLNPSMTYGTDSQLVSGPPSIDDDTAFICVGLGGGGPVQPLTIELGSNVGASTDIEQPQLQQQLHVNNRLSEVERKNNAYSAGDDETLDSCSTCSSCSSDCDCSDEDCDGRRGQRKHAKKEPSKFIRASLDLRAKLKILVDHPRFQRGILAAILVNTLSMGIEYHQQPQELTLAVELSNILFTFVFGLEMLLKILAEGFGKYIQSGFNLFDGIIVVLSTAELLNQSEGSGLSVLRTFRLLRILKLVRFMPALRRQLFIMLRTMDNVAVFFALLMLFIFIFSCLGMHLFGGKFCQKADGSLCTCQDLADTSIDCQCDRKHFNSFLWATVTVFQILTQEDWNIVLFNGMEKTSPWAALYFVALMTFGNYVLFNLLVAILVEGFAAEGERKRSMEALANAENQQKVIEETNLDFDCKVIEEEDISKNNLCRERRLQCPIITRTAATPQGSPNTTCIELPLMTLTTESIDSIDRSISDAPVSPLSLGPERAFPPGPLSPNTCTLQVPGEFFSRNNGSSSRRRRRSCVSPVNVAHAFRKSECWTSQASAACPASQAFGFTTASPPLASPKSQVLIRPGLPVLFDRNQASVTSAGDPSLVPLDGASPLGSHPQLCASTRTTTAVTAMTPATGGFPLLPPPIGQSQSAHMSPCPSLLPSPLPLTLPPLPKGASAAKANKTLNNQKSAPHSAPKQLVLTKNDTGSPASRLQGLQGNAVVISPKLSRESSLKKNNVDIDSKTASEGIMKKQLNADLEGSIGIGGQDIQMKVIGNSGKVVAFTQPPLLPPPPLPKLFGLFEPRWCFRNKEDYSLFVFSPTNAIRVLCVRLSDSKSFDYTILVFIASNCITLAMERPNIPPSSLERQILAAANYTFTVVFAFEMVVKVIAKGLWYGPHAYLKSGWNKMDGMLVSISLIDFMLTIVADGGPRIFGILRVFRLLRSLRPLRVINRAPGLKLVVQTLMSSLRPIGNIVLICCTFFIIFGILGVQLFKGSFYYCEGPDVKDVMNRAQCEEKPGYQWVNRKYNFDNLGQALMALFVLSSKDGWVDIMYSGLDAVGEDLQPIENFNEWRLLYFISFLLLVAFFVLNMFVGVVVENFHRCREEQEREERALRAAERARKLEKRRRQLREPPYYATYSPGRLFTHNMVTSKYFDLAIAAVIGLNVVTMALEFYQMPLELEYALKIFNYFFTAVFILELAMKLIALGAPRYLMDKWNQLDVVIVILSIMGIVLEEMKSGFIPINPTIIRVMRVLRIARVLKLLKMADGIRALLDTVMQALPQVGNLGLLFFLLFFIFAALGVELFGRLECNDEFPCQGLGEHAHFHNFGMAFLTLFRVATGDNWNGIMKDTLRDKCDAASDCVRNCCVSPVIAPLYFVIFVLMAQFVLVNVVVAVLMKHLEESHKQQDDDLEMEAELLEEELERQMAAATAVARQQQAAAAAAFQQQQHRPIIKMSSLPSNFVFYFASDNNSSNSNNLTSNLSNTAAEASTGNPPVAKTTTATSAATKNATNKNNMLASITAAHSDNVHITQAQINVNSTYSASCGGYNYYELDSLKKVTVADLRSPQSSPEKDEQMDERRLHQISLPQTYPDYPDPEGEEGCGVEGSGLSSAASRGRSHGYGAIGYQAGGPSASTCCSHSPCPDDIDDESQQLFDDDEDTNRNTSARDEQAIVASFADLSVGGEESWTDLFNSDASCWSSTSSSSTGNGQAMTQLQRKPPLAEVDCSLDGPTSD</sequence>
<feature type="coiled-coil region" evidence="15">
    <location>
        <begin position="2485"/>
        <end position="2512"/>
    </location>
</feature>
<comment type="subcellular location">
    <subcellularLocation>
        <location evidence="1">Membrane</location>
        <topology evidence="1">Multi-pass membrane protein</topology>
    </subcellularLocation>
</comment>
<dbReference type="FunFam" id="1.20.120.350:FF:000008">
    <property type="entry name" value="Voltage-dependent T-type calcium channel subunit alpha"/>
    <property type="match status" value="1"/>
</dbReference>
<accession>A0A7M7J0E7</accession>
<evidence type="ECO:0000313" key="20">
    <source>
        <dbReference type="EnsemblMetazoa" id="XP_022644163"/>
    </source>
</evidence>
<feature type="region of interest" description="Disordered" evidence="16">
    <location>
        <begin position="3024"/>
        <end position="3055"/>
    </location>
</feature>
<dbReference type="PANTHER" id="PTHR10037:SF230">
    <property type="entry name" value="CA[2+]-CHANNEL PROTEIN ALPHA[[1]] SUBUNIT T, ISOFORM F"/>
    <property type="match status" value="1"/>
</dbReference>
<dbReference type="OrthoDB" id="416585at2759"/>
<feature type="region of interest" description="Disordered" evidence="16">
    <location>
        <begin position="459"/>
        <end position="478"/>
    </location>
</feature>
<feature type="transmembrane region" description="Helical" evidence="17">
    <location>
        <begin position="2602"/>
        <end position="2619"/>
    </location>
</feature>
<dbReference type="InterPro" id="IPR005821">
    <property type="entry name" value="Ion_trans_dom"/>
</dbReference>
<feature type="transmembrane region" description="Helical" evidence="17">
    <location>
        <begin position="1662"/>
        <end position="1684"/>
    </location>
</feature>
<evidence type="ECO:0000313" key="21">
    <source>
        <dbReference type="Proteomes" id="UP000594260"/>
    </source>
</evidence>
<comment type="catalytic activity">
    <reaction evidence="14">
        <text>Ca(2+)(in) = Ca(2+)(out)</text>
        <dbReference type="Rhea" id="RHEA:29671"/>
        <dbReference type="ChEBI" id="CHEBI:29108"/>
    </reaction>
</comment>
<keyword evidence="4" id="KW-0107">Calcium channel</keyword>
<evidence type="ECO:0000256" key="17">
    <source>
        <dbReference type="SAM" id="Phobius"/>
    </source>
</evidence>
<feature type="transmembrane region" description="Helical" evidence="17">
    <location>
        <begin position="2539"/>
        <end position="2560"/>
    </location>
</feature>
<evidence type="ECO:0000256" key="14">
    <source>
        <dbReference type="ARBA" id="ARBA00036634"/>
    </source>
</evidence>
<feature type="chain" id="PRO_5029552982" description="Ion transport domain-containing protein" evidence="18">
    <location>
        <begin position="22"/>
        <end position="3121"/>
    </location>
</feature>
<dbReference type="Pfam" id="PF00520">
    <property type="entry name" value="Ion_trans"/>
    <property type="match status" value="4"/>
</dbReference>
<dbReference type="FunFam" id="1.10.287.70:FF:000125">
    <property type="entry name" value="Voltage-dependent T-type calcium channel subunit alpha"/>
    <property type="match status" value="1"/>
</dbReference>
<dbReference type="GeneID" id="111243209"/>
<dbReference type="GO" id="GO:0005248">
    <property type="term" value="F:voltage-gated sodium channel activity"/>
    <property type="evidence" value="ECO:0007669"/>
    <property type="project" value="TreeGrafter"/>
</dbReference>
<feature type="transmembrane region" description="Helical" evidence="17">
    <location>
        <begin position="2459"/>
        <end position="2482"/>
    </location>
</feature>
<evidence type="ECO:0000256" key="18">
    <source>
        <dbReference type="SAM" id="SignalP"/>
    </source>
</evidence>
<feature type="transmembrane region" description="Helical" evidence="17">
    <location>
        <begin position="320"/>
        <end position="345"/>
    </location>
</feature>
<evidence type="ECO:0000259" key="19">
    <source>
        <dbReference type="Pfam" id="PF00520"/>
    </source>
</evidence>
<dbReference type="GO" id="GO:0043005">
    <property type="term" value="C:neuron projection"/>
    <property type="evidence" value="ECO:0007669"/>
    <property type="project" value="TreeGrafter"/>
</dbReference>
<feature type="signal peptide" evidence="18">
    <location>
        <begin position="1"/>
        <end position="21"/>
    </location>
</feature>
<feature type="transmembrane region" description="Helical" evidence="17">
    <location>
        <begin position="137"/>
        <end position="157"/>
    </location>
</feature>
<evidence type="ECO:0000256" key="7">
    <source>
        <dbReference type="ARBA" id="ARBA00022837"/>
    </source>
</evidence>
<evidence type="ECO:0000256" key="15">
    <source>
        <dbReference type="SAM" id="Coils"/>
    </source>
</evidence>
<dbReference type="GO" id="GO:0008332">
    <property type="term" value="F:low voltage-gated calcium channel activity"/>
    <property type="evidence" value="ECO:0007669"/>
    <property type="project" value="TreeGrafter"/>
</dbReference>
<dbReference type="InterPro" id="IPR043203">
    <property type="entry name" value="VGCC_Ca_Na"/>
</dbReference>
<feature type="transmembrane region" description="Helical" evidence="17">
    <location>
        <begin position="1750"/>
        <end position="1778"/>
    </location>
</feature>
<dbReference type="Proteomes" id="UP000594260">
    <property type="component" value="Unplaced"/>
</dbReference>
<feature type="transmembrane region" description="Helical" evidence="17">
    <location>
        <begin position="2295"/>
        <end position="2324"/>
    </location>
</feature>
<keyword evidence="2" id="KW-0813">Transport</keyword>
<dbReference type="FunFam" id="1.10.287.70:FF:000120">
    <property type="entry name" value="Voltage-dependent T-type calcium channel subunit alpha"/>
    <property type="match status" value="1"/>
</dbReference>
<dbReference type="OMA" id="NIFRITW"/>
<feature type="compositionally biased region" description="Acidic residues" evidence="16">
    <location>
        <begin position="3031"/>
        <end position="3046"/>
    </location>
</feature>
<evidence type="ECO:0000256" key="11">
    <source>
        <dbReference type="ARBA" id="ARBA00023136"/>
    </source>
</evidence>
<evidence type="ECO:0000256" key="2">
    <source>
        <dbReference type="ARBA" id="ARBA00022448"/>
    </source>
</evidence>
<dbReference type="PANTHER" id="PTHR10037">
    <property type="entry name" value="VOLTAGE-GATED CATION CHANNEL CALCIUM AND SODIUM"/>
    <property type="match status" value="1"/>
</dbReference>
<dbReference type="Gene3D" id="1.10.287.70">
    <property type="match status" value="4"/>
</dbReference>
<dbReference type="FunFam" id="1.20.120.350:FF:000007">
    <property type="entry name" value="Voltage-dependent T-type calcium channel subunit alpha"/>
    <property type="match status" value="1"/>
</dbReference>
<keyword evidence="12" id="KW-0325">Glycoprotein</keyword>